<dbReference type="EMBL" id="JACXVP010000010">
    <property type="protein sequence ID" value="KAG5581948.1"/>
    <property type="molecule type" value="Genomic_DNA"/>
</dbReference>
<evidence type="ECO:0000313" key="3">
    <source>
        <dbReference type="Proteomes" id="UP000824120"/>
    </source>
</evidence>
<evidence type="ECO:0000256" key="1">
    <source>
        <dbReference type="SAM" id="MobiDB-lite"/>
    </source>
</evidence>
<dbReference type="AlphaFoldDB" id="A0A9J5X3S2"/>
<feature type="region of interest" description="Disordered" evidence="1">
    <location>
        <begin position="1"/>
        <end position="32"/>
    </location>
</feature>
<organism evidence="2 3">
    <name type="scientific">Solanum commersonii</name>
    <name type="common">Commerson's wild potato</name>
    <name type="synonym">Commerson's nightshade</name>
    <dbReference type="NCBI Taxonomy" id="4109"/>
    <lineage>
        <taxon>Eukaryota</taxon>
        <taxon>Viridiplantae</taxon>
        <taxon>Streptophyta</taxon>
        <taxon>Embryophyta</taxon>
        <taxon>Tracheophyta</taxon>
        <taxon>Spermatophyta</taxon>
        <taxon>Magnoliopsida</taxon>
        <taxon>eudicotyledons</taxon>
        <taxon>Gunneridae</taxon>
        <taxon>Pentapetalae</taxon>
        <taxon>asterids</taxon>
        <taxon>lamiids</taxon>
        <taxon>Solanales</taxon>
        <taxon>Solanaceae</taxon>
        <taxon>Solanoideae</taxon>
        <taxon>Solaneae</taxon>
        <taxon>Solanum</taxon>
    </lineage>
</organism>
<name>A0A9J5X3S2_SOLCO</name>
<accession>A0A9J5X3S2</accession>
<gene>
    <name evidence="2" type="ORF">H5410_052575</name>
</gene>
<reference evidence="2 3" key="1">
    <citation type="submission" date="2020-09" db="EMBL/GenBank/DDBJ databases">
        <title>De no assembly of potato wild relative species, Solanum commersonii.</title>
        <authorList>
            <person name="Cho K."/>
        </authorList>
    </citation>
    <scope>NUCLEOTIDE SEQUENCE [LARGE SCALE GENOMIC DNA]</scope>
    <source>
        <strain evidence="2">LZ3.2</strain>
        <tissue evidence="2">Leaf</tissue>
    </source>
</reference>
<proteinExistence type="predicted"/>
<sequence>MAKQSSKKSQAKKEAHAKTPKKSGRRVAPAISRSAISTYGLNKAKMEYVSKNDDLQGRRVTTLHQQKMILLM</sequence>
<evidence type="ECO:0000313" key="2">
    <source>
        <dbReference type="EMBL" id="KAG5581948.1"/>
    </source>
</evidence>
<keyword evidence="3" id="KW-1185">Reference proteome</keyword>
<feature type="compositionally biased region" description="Basic residues" evidence="1">
    <location>
        <begin position="1"/>
        <end position="10"/>
    </location>
</feature>
<protein>
    <submittedName>
        <fullName evidence="2">Uncharacterized protein</fullName>
    </submittedName>
</protein>
<dbReference type="Proteomes" id="UP000824120">
    <property type="component" value="Chromosome 10"/>
</dbReference>
<comment type="caution">
    <text evidence="2">The sequence shown here is derived from an EMBL/GenBank/DDBJ whole genome shotgun (WGS) entry which is preliminary data.</text>
</comment>